<keyword evidence="3" id="KW-1185">Reference proteome</keyword>
<dbReference type="AlphaFoldDB" id="A0AAV4XDC9"/>
<organism evidence="2 3">
    <name type="scientific">Caerostris extrusa</name>
    <name type="common">Bark spider</name>
    <name type="synonym">Caerostris bankana</name>
    <dbReference type="NCBI Taxonomy" id="172846"/>
    <lineage>
        <taxon>Eukaryota</taxon>
        <taxon>Metazoa</taxon>
        <taxon>Ecdysozoa</taxon>
        <taxon>Arthropoda</taxon>
        <taxon>Chelicerata</taxon>
        <taxon>Arachnida</taxon>
        <taxon>Araneae</taxon>
        <taxon>Araneomorphae</taxon>
        <taxon>Entelegynae</taxon>
        <taxon>Araneoidea</taxon>
        <taxon>Araneidae</taxon>
        <taxon>Caerostris</taxon>
    </lineage>
</organism>
<sequence>MHALPYTVTETRVANRYELSPSNTKHILVRVTAREGCLSSRLDNLQAWDNLSKVVAGGGLLFLSSSHKTAAEPTCNRLAPPSNADDTKQATNNSTQPTLRR</sequence>
<reference evidence="2 3" key="1">
    <citation type="submission" date="2021-06" db="EMBL/GenBank/DDBJ databases">
        <title>Caerostris extrusa draft genome.</title>
        <authorList>
            <person name="Kono N."/>
            <person name="Arakawa K."/>
        </authorList>
    </citation>
    <scope>NUCLEOTIDE SEQUENCE [LARGE SCALE GENOMIC DNA]</scope>
</reference>
<dbReference type="EMBL" id="BPLR01017481">
    <property type="protein sequence ID" value="GIY91966.1"/>
    <property type="molecule type" value="Genomic_DNA"/>
</dbReference>
<feature type="region of interest" description="Disordered" evidence="1">
    <location>
        <begin position="71"/>
        <end position="101"/>
    </location>
</feature>
<gene>
    <name evidence="2" type="ORF">CEXT_726211</name>
</gene>
<proteinExistence type="predicted"/>
<evidence type="ECO:0000256" key="1">
    <source>
        <dbReference type="SAM" id="MobiDB-lite"/>
    </source>
</evidence>
<dbReference type="Proteomes" id="UP001054945">
    <property type="component" value="Unassembled WGS sequence"/>
</dbReference>
<feature type="compositionally biased region" description="Polar residues" evidence="1">
    <location>
        <begin position="89"/>
        <end position="101"/>
    </location>
</feature>
<evidence type="ECO:0000313" key="3">
    <source>
        <dbReference type="Proteomes" id="UP001054945"/>
    </source>
</evidence>
<evidence type="ECO:0000313" key="2">
    <source>
        <dbReference type="EMBL" id="GIY91966.1"/>
    </source>
</evidence>
<comment type="caution">
    <text evidence="2">The sequence shown here is derived from an EMBL/GenBank/DDBJ whole genome shotgun (WGS) entry which is preliminary data.</text>
</comment>
<name>A0AAV4XDC9_CAEEX</name>
<accession>A0AAV4XDC9</accession>
<protein>
    <submittedName>
        <fullName evidence="2">Uncharacterized protein</fullName>
    </submittedName>
</protein>